<gene>
    <name evidence="8" type="ordered locus">Deipr_1014</name>
</gene>
<name>F0RN28_DEIPM</name>
<proteinExistence type="inferred from homology"/>
<evidence type="ECO:0000256" key="2">
    <source>
        <dbReference type="ARBA" id="ARBA00022670"/>
    </source>
</evidence>
<dbReference type="PROSITE" id="PS50106">
    <property type="entry name" value="PDZ"/>
    <property type="match status" value="1"/>
</dbReference>
<dbReference type="SUPFAM" id="SSF50156">
    <property type="entry name" value="PDZ domain-like"/>
    <property type="match status" value="1"/>
</dbReference>
<dbReference type="KEGG" id="dpt:Deipr_1014"/>
<dbReference type="GO" id="GO:0006508">
    <property type="term" value="P:proteolysis"/>
    <property type="evidence" value="ECO:0007669"/>
    <property type="project" value="UniProtKB-KW"/>
</dbReference>
<dbReference type="AlphaFoldDB" id="F0RN28"/>
<dbReference type="CDD" id="cd07560">
    <property type="entry name" value="Peptidase_S41_CPP"/>
    <property type="match status" value="1"/>
</dbReference>
<dbReference type="InterPro" id="IPR036034">
    <property type="entry name" value="PDZ_sf"/>
</dbReference>
<dbReference type="Pfam" id="PF17820">
    <property type="entry name" value="PDZ_6"/>
    <property type="match status" value="1"/>
</dbReference>
<dbReference type="PANTHER" id="PTHR32060:SF30">
    <property type="entry name" value="CARBOXY-TERMINAL PROCESSING PROTEASE CTPA"/>
    <property type="match status" value="1"/>
</dbReference>
<evidence type="ECO:0000256" key="4">
    <source>
        <dbReference type="ARBA" id="ARBA00022825"/>
    </source>
</evidence>
<evidence type="ECO:0000313" key="9">
    <source>
        <dbReference type="Proteomes" id="UP000007718"/>
    </source>
</evidence>
<evidence type="ECO:0000259" key="7">
    <source>
        <dbReference type="PROSITE" id="PS50106"/>
    </source>
</evidence>
<dbReference type="eggNOG" id="COG0793">
    <property type="taxonomic scope" value="Bacteria"/>
</dbReference>
<dbReference type="SMART" id="SM00245">
    <property type="entry name" value="TSPc"/>
    <property type="match status" value="1"/>
</dbReference>
<keyword evidence="2 5" id="KW-0645">Protease</keyword>
<dbReference type="EMBL" id="CP002536">
    <property type="protein sequence ID" value="ADY26170.1"/>
    <property type="molecule type" value="Genomic_DNA"/>
</dbReference>
<dbReference type="InterPro" id="IPR001478">
    <property type="entry name" value="PDZ"/>
</dbReference>
<dbReference type="Gene3D" id="2.30.42.10">
    <property type="match status" value="1"/>
</dbReference>
<evidence type="ECO:0000256" key="6">
    <source>
        <dbReference type="SAM" id="MobiDB-lite"/>
    </source>
</evidence>
<accession>F0RN28</accession>
<dbReference type="InterPro" id="IPR041489">
    <property type="entry name" value="PDZ_6"/>
</dbReference>
<dbReference type="HOGENOM" id="CLU_017295_3_0_0"/>
<dbReference type="GO" id="GO:0030288">
    <property type="term" value="C:outer membrane-bounded periplasmic space"/>
    <property type="evidence" value="ECO:0007669"/>
    <property type="project" value="TreeGrafter"/>
</dbReference>
<dbReference type="Gene3D" id="3.30.750.44">
    <property type="match status" value="1"/>
</dbReference>
<dbReference type="NCBIfam" id="TIGR00225">
    <property type="entry name" value="prc"/>
    <property type="match status" value="1"/>
</dbReference>
<protein>
    <submittedName>
        <fullName evidence="8">Carboxyl-terminal protease</fullName>
    </submittedName>
</protein>
<dbReference type="GO" id="GO:0008236">
    <property type="term" value="F:serine-type peptidase activity"/>
    <property type="evidence" value="ECO:0007669"/>
    <property type="project" value="UniProtKB-KW"/>
</dbReference>
<feature type="region of interest" description="Disordered" evidence="6">
    <location>
        <begin position="440"/>
        <end position="489"/>
    </location>
</feature>
<feature type="compositionally biased region" description="Basic and acidic residues" evidence="6">
    <location>
        <begin position="450"/>
        <end position="465"/>
    </location>
</feature>
<evidence type="ECO:0000313" key="8">
    <source>
        <dbReference type="EMBL" id="ADY26170.1"/>
    </source>
</evidence>
<dbReference type="CDD" id="cd06782">
    <property type="entry name" value="cpPDZ_CPP-like"/>
    <property type="match status" value="1"/>
</dbReference>
<reference evidence="8 9" key="2">
    <citation type="journal article" date="2012" name="Stand. Genomic Sci.">
        <title>Complete genome sequence of the orange-red pigmented, radioresistant Deinococcus proteolyticus type strain (MRP(T)).</title>
        <authorList>
            <person name="Copeland A."/>
            <person name="Zeytun A."/>
            <person name="Yassawong M."/>
            <person name="Nolan M."/>
            <person name="Lucas S."/>
            <person name="Hammon N."/>
            <person name="Deshpande S."/>
            <person name="Cheng J.F."/>
            <person name="Han C."/>
            <person name="Tapia R."/>
            <person name="Goodwin L.A."/>
            <person name="Pitluck S."/>
            <person name="Mavromatis K."/>
            <person name="Liolios K."/>
            <person name="Pagani I."/>
            <person name="Ivanova N."/>
            <person name="Mikhailova N."/>
            <person name="Pati A."/>
            <person name="Chen A."/>
            <person name="Palaniappan K."/>
            <person name="Land M."/>
            <person name="Hauser L."/>
            <person name="Jeffries C.D."/>
            <person name="Brambilla E.M."/>
            <person name="Rohde M."/>
            <person name="Sikorski J."/>
            <person name="Pukall R."/>
            <person name="Goker M."/>
            <person name="Detter J.C."/>
            <person name="Woyke T."/>
            <person name="Bristow J."/>
            <person name="Eisen J.A."/>
            <person name="Markowitz V."/>
            <person name="Hugenholtz P."/>
            <person name="Kyrpides N.C."/>
            <person name="Klenk H.P."/>
            <person name="Lapidus A."/>
        </authorList>
    </citation>
    <scope>NUCLEOTIDE SEQUENCE [LARGE SCALE GENOMIC DNA]</scope>
    <source>
        <strain evidence="9">ATCC 35074 / DSM 20540 / JCM 6276 / NBRC 101906 / NCIMB 13154 / VKM Ac-1939 / CCM 2703 / MRP</strain>
    </source>
</reference>
<feature type="domain" description="PDZ" evidence="7">
    <location>
        <begin position="94"/>
        <end position="156"/>
    </location>
</feature>
<dbReference type="RefSeq" id="WP_013614779.1">
    <property type="nucleotide sequence ID" value="NC_015161.1"/>
</dbReference>
<dbReference type="MEROPS" id="S41.004"/>
<dbReference type="PANTHER" id="PTHR32060">
    <property type="entry name" value="TAIL-SPECIFIC PROTEASE"/>
    <property type="match status" value="1"/>
</dbReference>
<dbReference type="GO" id="GO:0007165">
    <property type="term" value="P:signal transduction"/>
    <property type="evidence" value="ECO:0007669"/>
    <property type="project" value="TreeGrafter"/>
</dbReference>
<reference evidence="9" key="1">
    <citation type="submission" date="2011-02" db="EMBL/GenBank/DDBJ databases">
        <title>The complete sequence of chromosome of Deinococcus proteolyticus DSM 20540.</title>
        <authorList>
            <consortium name="US DOE Joint Genome Institute (JGI-PGF)"/>
            <person name="Lucas S."/>
            <person name="Copeland A."/>
            <person name="Lapidus A."/>
            <person name="Bruce D."/>
            <person name="Goodwin L."/>
            <person name="Pitluck S."/>
            <person name="Kyrpides N."/>
            <person name="Mavromatis K."/>
            <person name="Pagani I."/>
            <person name="Ivanova N."/>
            <person name="Ovchinnikova G."/>
            <person name="Zeytun A."/>
            <person name="Detter J.C."/>
            <person name="Han C."/>
            <person name="Land M."/>
            <person name="Hauser L."/>
            <person name="Markowitz V."/>
            <person name="Cheng J.-F."/>
            <person name="Hugenholtz P."/>
            <person name="Woyke T."/>
            <person name="Wu D."/>
            <person name="Pukall R."/>
            <person name="Steenblock K."/>
            <person name="Brambilla E."/>
            <person name="Klenk H.-P."/>
            <person name="Eisen J.A."/>
        </authorList>
    </citation>
    <scope>NUCLEOTIDE SEQUENCE [LARGE SCALE GENOMIC DNA]</scope>
    <source>
        <strain evidence="9">ATCC 35074 / DSM 20540 / JCM 6276 / NBRC 101906 / NCIMB 13154 / VKM Ac-1939 / CCM 2703 / MRP</strain>
    </source>
</reference>
<dbReference type="STRING" id="693977.Deipr_1014"/>
<feature type="compositionally biased region" description="Pro residues" evidence="6">
    <location>
        <begin position="472"/>
        <end position="489"/>
    </location>
</feature>
<sequence length="489" mass="52054">MNRNQVLLLSGALTGTAAVGYAQMSGYSAADLLRTSSGRSFIQVLNFLEQNYLYEVDRDAVMRGAIQGALGALDNEFTYYEEPADNEIDAANLEGEFYGIGVVLEGDRSGKGVRVGTVYQGGAASAAGVRMGDVFLEVDGKDVRSTSTNDLVKLVRGKPGTPVTVTFSRSGTPYTVTMKRKAVSNVSVETAVLDGGVGYIALTSFYNKRASEQFRAAVQEMKARGVTHLILDLRDNGGGLLNAGVDVADQFMQKGPIVSLQQKDGRSRLYGEAGASAGDYQGKLVVLVNRNSASASEVVSGALQDVKRATVIGEKTFGKGVAQAVLNTADGGRAAIVNSEWVTPNGRHINKEGILPDILVKDTRFPIPLNFAGSGVKPGTELTLVVDGQEVKAKADSDGVFRYIGDYPHRERSAVQGQATVDLESDRQLRAALEYFRTGSVSKDLQMTAEEAKKERESAHEKDGEETQELPQPAPGQSAPPPAPAPTQP</sequence>
<keyword evidence="3 5" id="KW-0378">Hydrolase</keyword>
<evidence type="ECO:0000256" key="3">
    <source>
        <dbReference type="ARBA" id="ARBA00022801"/>
    </source>
</evidence>
<dbReference type="Pfam" id="PF03572">
    <property type="entry name" value="Peptidase_S41"/>
    <property type="match status" value="1"/>
</dbReference>
<dbReference type="SUPFAM" id="SSF52096">
    <property type="entry name" value="ClpP/crotonase"/>
    <property type="match status" value="1"/>
</dbReference>
<keyword evidence="4 5" id="KW-0720">Serine protease</keyword>
<keyword evidence="9" id="KW-1185">Reference proteome</keyword>
<dbReference type="Proteomes" id="UP000007718">
    <property type="component" value="Chromosome"/>
</dbReference>
<organism evidence="8 9">
    <name type="scientific">Deinococcus proteolyticus (strain ATCC 35074 / DSM 20540 / JCM 6276 / NBRC 101906 / NCIMB 13154 / VKM Ac-1939 / CCM 2703 / MRP)</name>
    <dbReference type="NCBI Taxonomy" id="693977"/>
    <lineage>
        <taxon>Bacteria</taxon>
        <taxon>Thermotogati</taxon>
        <taxon>Deinococcota</taxon>
        <taxon>Deinococci</taxon>
        <taxon>Deinococcales</taxon>
        <taxon>Deinococcaceae</taxon>
        <taxon>Deinococcus</taxon>
    </lineage>
</organism>
<dbReference type="InterPro" id="IPR005151">
    <property type="entry name" value="Tail-specific_protease"/>
</dbReference>
<comment type="similarity">
    <text evidence="1 5">Belongs to the peptidase S41A family.</text>
</comment>
<dbReference type="InterPro" id="IPR029045">
    <property type="entry name" value="ClpP/crotonase-like_dom_sf"/>
</dbReference>
<dbReference type="SMART" id="SM00228">
    <property type="entry name" value="PDZ"/>
    <property type="match status" value="1"/>
</dbReference>
<dbReference type="GO" id="GO:0004175">
    <property type="term" value="F:endopeptidase activity"/>
    <property type="evidence" value="ECO:0007669"/>
    <property type="project" value="TreeGrafter"/>
</dbReference>
<dbReference type="Gene3D" id="3.90.226.10">
    <property type="entry name" value="2-enoyl-CoA Hydratase, Chain A, domain 1"/>
    <property type="match status" value="1"/>
</dbReference>
<dbReference type="InterPro" id="IPR004447">
    <property type="entry name" value="Peptidase_S41A"/>
</dbReference>
<evidence type="ECO:0000256" key="1">
    <source>
        <dbReference type="ARBA" id="ARBA00009179"/>
    </source>
</evidence>
<evidence type="ECO:0000256" key="5">
    <source>
        <dbReference type="RuleBase" id="RU004404"/>
    </source>
</evidence>